<dbReference type="GO" id="GO:0000055">
    <property type="term" value="P:ribosomal large subunit export from nucleus"/>
    <property type="evidence" value="ECO:0007669"/>
    <property type="project" value="TreeGrafter"/>
</dbReference>
<evidence type="ECO:0000256" key="2">
    <source>
        <dbReference type="ARBA" id="ARBA00004496"/>
    </source>
</evidence>
<dbReference type="GO" id="GO:0005737">
    <property type="term" value="C:cytoplasm"/>
    <property type="evidence" value="ECO:0007669"/>
    <property type="project" value="UniProtKB-SubCell"/>
</dbReference>
<dbReference type="Proteomes" id="UP000244722">
    <property type="component" value="Unassembled WGS sequence"/>
</dbReference>
<comment type="subcellular location">
    <subcellularLocation>
        <location evidence="2">Cytoplasm</location>
    </subcellularLocation>
    <subcellularLocation>
        <location evidence="1">Nucleus</location>
    </subcellularLocation>
</comment>
<organism evidence="8 9">
    <name type="scientific">Tuber borchii</name>
    <name type="common">White truffle</name>
    <dbReference type="NCBI Taxonomy" id="42251"/>
    <lineage>
        <taxon>Eukaryota</taxon>
        <taxon>Fungi</taxon>
        <taxon>Dikarya</taxon>
        <taxon>Ascomycota</taxon>
        <taxon>Pezizomycotina</taxon>
        <taxon>Pezizomycetes</taxon>
        <taxon>Pezizales</taxon>
        <taxon>Tuberaceae</taxon>
        <taxon>Tuber</taxon>
    </lineage>
</organism>
<dbReference type="InterPro" id="IPR022784">
    <property type="entry name" value="Ribosome_bgen_Alb1"/>
</dbReference>
<protein>
    <recommendedName>
        <fullName evidence="10">Alb1-domain-containing protein</fullName>
    </recommendedName>
</protein>
<accession>A0A2T6ZME3</accession>
<dbReference type="PANTHER" id="PTHR28280:SF1">
    <property type="entry name" value="SHUTTLING PRE-60S FACTOR ECM1"/>
    <property type="match status" value="1"/>
</dbReference>
<feature type="region of interest" description="Disordered" evidence="7">
    <location>
        <begin position="1"/>
        <end position="74"/>
    </location>
</feature>
<dbReference type="InterPro" id="IPR053278">
    <property type="entry name" value="Pre-60S_factor_ECM1"/>
</dbReference>
<name>A0A2T6ZME3_TUBBO</name>
<dbReference type="GO" id="GO:0005730">
    <property type="term" value="C:nucleolus"/>
    <property type="evidence" value="ECO:0007669"/>
    <property type="project" value="TreeGrafter"/>
</dbReference>
<evidence type="ECO:0000313" key="9">
    <source>
        <dbReference type="Proteomes" id="UP000244722"/>
    </source>
</evidence>
<dbReference type="GO" id="GO:0030687">
    <property type="term" value="C:preribosome, large subunit precursor"/>
    <property type="evidence" value="ECO:0007669"/>
    <property type="project" value="TreeGrafter"/>
</dbReference>
<dbReference type="OrthoDB" id="5304887at2759"/>
<keyword evidence="6" id="KW-0539">Nucleus</keyword>
<comment type="caution">
    <text evidence="8">The sequence shown here is derived from an EMBL/GenBank/DDBJ whole genome shotgun (WGS) entry which is preliminary data.</text>
</comment>
<dbReference type="PANTHER" id="PTHR28280">
    <property type="entry name" value="SHUTTLING PRE-60S FACTOR ECM1"/>
    <property type="match status" value="1"/>
</dbReference>
<proteinExistence type="predicted"/>
<dbReference type="Pfam" id="PF09135">
    <property type="entry name" value="Alb1"/>
    <property type="match status" value="1"/>
</dbReference>
<evidence type="ECO:0000256" key="5">
    <source>
        <dbReference type="ARBA" id="ARBA00022517"/>
    </source>
</evidence>
<evidence type="ECO:0000256" key="6">
    <source>
        <dbReference type="ARBA" id="ARBA00023242"/>
    </source>
</evidence>
<keyword evidence="5" id="KW-0690">Ribosome biogenesis</keyword>
<evidence type="ECO:0008006" key="10">
    <source>
        <dbReference type="Google" id="ProtNLM"/>
    </source>
</evidence>
<dbReference type="AlphaFoldDB" id="A0A2T6ZME3"/>
<keyword evidence="3" id="KW-0813">Transport</keyword>
<keyword evidence="4" id="KW-0963">Cytoplasm</keyword>
<dbReference type="EMBL" id="NESQ01000180">
    <property type="protein sequence ID" value="PUU76660.1"/>
    <property type="molecule type" value="Genomic_DNA"/>
</dbReference>
<evidence type="ECO:0000313" key="8">
    <source>
        <dbReference type="EMBL" id="PUU76660.1"/>
    </source>
</evidence>
<evidence type="ECO:0000256" key="1">
    <source>
        <dbReference type="ARBA" id="ARBA00004123"/>
    </source>
</evidence>
<keyword evidence="9" id="KW-1185">Reference proteome</keyword>
<reference evidence="8 9" key="1">
    <citation type="submission" date="2017-04" db="EMBL/GenBank/DDBJ databases">
        <title>Draft genome sequence of Tuber borchii Vittad., a whitish edible truffle.</title>
        <authorList>
            <consortium name="DOE Joint Genome Institute"/>
            <person name="Murat C."/>
            <person name="Kuo A."/>
            <person name="Barry K.W."/>
            <person name="Clum A."/>
            <person name="Dockter R.B."/>
            <person name="Fauchery L."/>
            <person name="Iotti M."/>
            <person name="Kohler A."/>
            <person name="Labutti K."/>
            <person name="Lindquist E.A."/>
            <person name="Lipzen A."/>
            <person name="Ohm R.A."/>
            <person name="Wang M."/>
            <person name="Grigoriev I.V."/>
            <person name="Zambonelli A."/>
            <person name="Martin F.M."/>
        </authorList>
    </citation>
    <scope>NUCLEOTIDE SEQUENCE [LARGE SCALE GENOMIC DNA]</scope>
    <source>
        <strain evidence="8 9">Tbo3840</strain>
    </source>
</reference>
<feature type="compositionally biased region" description="Basic residues" evidence="7">
    <location>
        <begin position="56"/>
        <end position="73"/>
    </location>
</feature>
<gene>
    <name evidence="8" type="ORF">B9Z19DRAFT_1087823</name>
</gene>
<sequence>MSKTPKPKPHPAPRSRAAKRAHPSPTATIPLPRPDEKPTSEKLAALSARTAGSSVQKRKGGKAQLSRQKRRRKEAAIDKAGAVLEKLERRREVSARKGGVVKGRSTDWDNLNEIIEEEVEKAVEGGKEILVK</sequence>
<evidence type="ECO:0000256" key="4">
    <source>
        <dbReference type="ARBA" id="ARBA00022490"/>
    </source>
</evidence>
<feature type="compositionally biased region" description="Basic residues" evidence="7">
    <location>
        <begin position="1"/>
        <end position="22"/>
    </location>
</feature>
<evidence type="ECO:0000256" key="7">
    <source>
        <dbReference type="SAM" id="MobiDB-lite"/>
    </source>
</evidence>
<evidence type="ECO:0000256" key="3">
    <source>
        <dbReference type="ARBA" id="ARBA00022448"/>
    </source>
</evidence>